<accession>A0ABZ1EYZ8</accession>
<feature type="region of interest" description="Disordered" evidence="1">
    <location>
        <begin position="61"/>
        <end position="80"/>
    </location>
</feature>
<keyword evidence="2" id="KW-1133">Transmembrane helix</keyword>
<dbReference type="EMBL" id="CP109083">
    <property type="protein sequence ID" value="WSB09231.1"/>
    <property type="molecule type" value="Genomic_DNA"/>
</dbReference>
<protein>
    <submittedName>
        <fullName evidence="3">Uncharacterized protein</fullName>
    </submittedName>
</protein>
<keyword evidence="4" id="KW-1185">Reference proteome</keyword>
<reference evidence="3 4" key="1">
    <citation type="submission" date="2022-10" db="EMBL/GenBank/DDBJ databases">
        <title>The complete genomes of actinobacterial strains from the NBC collection.</title>
        <authorList>
            <person name="Joergensen T.S."/>
            <person name="Alvarez Arevalo M."/>
            <person name="Sterndorff E.B."/>
            <person name="Faurdal D."/>
            <person name="Vuksanovic O."/>
            <person name="Mourched A.-S."/>
            <person name="Charusanti P."/>
            <person name="Shaw S."/>
            <person name="Blin K."/>
            <person name="Weber T."/>
        </authorList>
    </citation>
    <scope>NUCLEOTIDE SEQUENCE [LARGE SCALE GENOMIC DNA]</scope>
    <source>
        <strain evidence="3 4">NBC 01792</strain>
    </source>
</reference>
<evidence type="ECO:0000313" key="4">
    <source>
        <dbReference type="Proteomes" id="UP001356428"/>
    </source>
</evidence>
<feature type="transmembrane region" description="Helical" evidence="2">
    <location>
        <begin position="18"/>
        <end position="39"/>
    </location>
</feature>
<dbReference type="RefSeq" id="WP_326704484.1">
    <property type="nucleotide sequence ID" value="NZ_CP109083.1"/>
</dbReference>
<proteinExistence type="predicted"/>
<keyword evidence="2" id="KW-0812">Transmembrane</keyword>
<organism evidence="3 4">
    <name type="scientific">Streptomyces cyaneofuscatus</name>
    <dbReference type="NCBI Taxonomy" id="66883"/>
    <lineage>
        <taxon>Bacteria</taxon>
        <taxon>Bacillati</taxon>
        <taxon>Actinomycetota</taxon>
        <taxon>Actinomycetes</taxon>
        <taxon>Kitasatosporales</taxon>
        <taxon>Streptomycetaceae</taxon>
        <taxon>Streptomyces</taxon>
    </lineage>
</organism>
<keyword evidence="2" id="KW-0472">Membrane</keyword>
<name>A0ABZ1EYZ8_9ACTN</name>
<feature type="compositionally biased region" description="Basic and acidic residues" evidence="1">
    <location>
        <begin position="92"/>
        <end position="108"/>
    </location>
</feature>
<feature type="region of interest" description="Disordered" evidence="1">
    <location>
        <begin position="92"/>
        <end position="112"/>
    </location>
</feature>
<evidence type="ECO:0000256" key="1">
    <source>
        <dbReference type="SAM" id="MobiDB-lite"/>
    </source>
</evidence>
<evidence type="ECO:0000256" key="2">
    <source>
        <dbReference type="SAM" id="Phobius"/>
    </source>
</evidence>
<sequence length="253" mass="27722">MELNDTVSPTRRPRGRTVLIIAAAALLGISGGTAVGYGIQAERPPTPLRALAQPGLGYPAKALPADKAPAPLPASEDRQVRTDGDLRKLLVERPEGAKASPDHPRKGGEWQPLSDYSREFRNERSMFLFLAENDVRRIAVTAWTQGQQRQSDVTLVQFRANTRMGAADHFDGQLSYMPEAEGGAGNSGDPIAGTGRGRYFLYAVQRDPGYLPFHRARALAVRGDIMIDINITDAKPISKKDIRVLAERQLERL</sequence>
<evidence type="ECO:0000313" key="3">
    <source>
        <dbReference type="EMBL" id="WSB09231.1"/>
    </source>
</evidence>
<gene>
    <name evidence="3" type="ORF">OG849_19315</name>
</gene>
<dbReference type="Proteomes" id="UP001356428">
    <property type="component" value="Chromosome"/>
</dbReference>